<proteinExistence type="predicted"/>
<evidence type="ECO:0000256" key="1">
    <source>
        <dbReference type="SAM" id="MobiDB-lite"/>
    </source>
</evidence>
<evidence type="ECO:0000313" key="5">
    <source>
        <dbReference type="EMBL" id="CAL6054691.1"/>
    </source>
</evidence>
<reference evidence="4" key="1">
    <citation type="submission" date="2023-06" db="EMBL/GenBank/DDBJ databases">
        <authorList>
            <person name="Kurt Z."/>
        </authorList>
    </citation>
    <scope>NUCLEOTIDE SEQUENCE</scope>
</reference>
<dbReference type="EMBL" id="CAXDID020000203">
    <property type="protein sequence ID" value="CAL6054691.1"/>
    <property type="molecule type" value="Genomic_DNA"/>
</dbReference>
<gene>
    <name evidence="2" type="ORF">HINF_LOCUS27736</name>
    <name evidence="3" type="ORF">HINF_LOCUS27738</name>
    <name evidence="4" type="ORF">HINF_LOCUS27739</name>
    <name evidence="5" type="ORF">HINF_LOCUS46187</name>
    <name evidence="6" type="ORF">HINF_LOCUS46189</name>
    <name evidence="7" type="ORF">HINF_LOCUS46190</name>
</gene>
<dbReference type="EMBL" id="CATOUU010000673">
    <property type="protein sequence ID" value="CAI9940094.1"/>
    <property type="molecule type" value="Genomic_DNA"/>
</dbReference>
<evidence type="ECO:0000313" key="7">
    <source>
        <dbReference type="EMBL" id="CAL6054697.1"/>
    </source>
</evidence>
<name>A0AA86PIF2_9EUKA</name>
<accession>A0AA86PIF2</accession>
<reference evidence="5 8" key="2">
    <citation type="submission" date="2024-07" db="EMBL/GenBank/DDBJ databases">
        <authorList>
            <person name="Akdeniz Z."/>
        </authorList>
    </citation>
    <scope>NUCLEOTIDE SEQUENCE [LARGE SCALE GENOMIC DNA]</scope>
</reference>
<dbReference type="EMBL" id="CAXDID020000203">
    <property type="protein sequence ID" value="CAL6054697.1"/>
    <property type="molecule type" value="Genomic_DNA"/>
</dbReference>
<dbReference type="EMBL" id="CAXDID020000203">
    <property type="protein sequence ID" value="CAL6054695.1"/>
    <property type="molecule type" value="Genomic_DNA"/>
</dbReference>
<evidence type="ECO:0000313" key="8">
    <source>
        <dbReference type="Proteomes" id="UP001642409"/>
    </source>
</evidence>
<protein>
    <submittedName>
        <fullName evidence="5">Hypothetical_protein</fullName>
    </submittedName>
</protein>
<sequence>MQYQKCSIRLQLLTHVQLRHKRQRYFGIQQLQHPFEIIISIIITAFPQQICYIFFSREQALREPRFQPRTSQRNYRRGGSDRLQLGSGQFFQRRNGGSGREERSVAGSRGRGGYGAYRSGGNFQTACVMDLSNY</sequence>
<evidence type="ECO:0000313" key="6">
    <source>
        <dbReference type="EMBL" id="CAL6054695.1"/>
    </source>
</evidence>
<dbReference type="AlphaFoldDB" id="A0AA86PIF2"/>
<dbReference type="Proteomes" id="UP001642409">
    <property type="component" value="Unassembled WGS sequence"/>
</dbReference>
<feature type="region of interest" description="Disordered" evidence="1">
    <location>
        <begin position="89"/>
        <end position="111"/>
    </location>
</feature>
<dbReference type="EMBL" id="CATOUU010000673">
    <property type="protein sequence ID" value="CAI9940091.1"/>
    <property type="molecule type" value="Genomic_DNA"/>
</dbReference>
<evidence type="ECO:0000313" key="3">
    <source>
        <dbReference type="EMBL" id="CAI9940093.1"/>
    </source>
</evidence>
<evidence type="ECO:0000313" key="4">
    <source>
        <dbReference type="EMBL" id="CAI9940094.1"/>
    </source>
</evidence>
<keyword evidence="8" id="KW-1185">Reference proteome</keyword>
<comment type="caution">
    <text evidence="4">The sequence shown here is derived from an EMBL/GenBank/DDBJ whole genome shotgun (WGS) entry which is preliminary data.</text>
</comment>
<evidence type="ECO:0000313" key="2">
    <source>
        <dbReference type="EMBL" id="CAI9940091.1"/>
    </source>
</evidence>
<dbReference type="EMBL" id="CATOUU010000673">
    <property type="protein sequence ID" value="CAI9940093.1"/>
    <property type="molecule type" value="Genomic_DNA"/>
</dbReference>
<organism evidence="4">
    <name type="scientific">Hexamita inflata</name>
    <dbReference type="NCBI Taxonomy" id="28002"/>
    <lineage>
        <taxon>Eukaryota</taxon>
        <taxon>Metamonada</taxon>
        <taxon>Diplomonadida</taxon>
        <taxon>Hexamitidae</taxon>
        <taxon>Hexamitinae</taxon>
        <taxon>Hexamita</taxon>
    </lineage>
</organism>